<protein>
    <recommendedName>
        <fullName evidence="3">Ubiquitin-like domain-containing protein</fullName>
    </recommendedName>
</protein>
<feature type="domain" description="Ubiquitin-like" evidence="3">
    <location>
        <begin position="49"/>
        <end position="122"/>
    </location>
</feature>
<dbReference type="EMBL" id="JARBJD010000319">
    <property type="protein sequence ID" value="KAK2944001.1"/>
    <property type="molecule type" value="Genomic_DNA"/>
</dbReference>
<proteinExistence type="predicted"/>
<dbReference type="PANTHER" id="PTHR46555">
    <property type="entry name" value="UBIQUITIN-LIKE PROTEIN 4A"/>
    <property type="match status" value="1"/>
</dbReference>
<dbReference type="InterPro" id="IPR047154">
    <property type="entry name" value="UBL4A-like"/>
</dbReference>
<evidence type="ECO:0000256" key="1">
    <source>
        <dbReference type="ARBA" id="ARBA00004514"/>
    </source>
</evidence>
<evidence type="ECO:0000313" key="4">
    <source>
        <dbReference type="EMBL" id="KAK2944001.1"/>
    </source>
</evidence>
<sequence>MIGFSLAGPGTSIRIDAFKSHIKPLQDIASLADISQTILNFPNTPFDLLVMNAFTGEEFTLNVHPNTTILQIKQSLVPRLSRSIENIGLIFEADTLDDSTNLSEIAFDDRCALIAFINDPDDSTTITVHHNNSEDQPLTALPSKEISDDVFDLIVKGPSSGEEYTFNVHPQNTILQIKQSLVPQLNISIKDISLLFEADELDDSITLSEIDFNGHYAIVAFVNEPDDALTVKAPSKENTEEQPSTQSPLKETIDEMFDLIVKCPFTGEEFALNVHPGHTILQIKQLLVPQLNVPFEDISFFHKADKLTDSTWVNADLQIGLGADLKHFIFHWPALNYDKDKHPLYGGLLPDLNALHVETSITNSSFTRMNDDKQTLAWKSYCHDMIFPSGGEGGGLALQNDKNTTVVSCRFTKNKAKYRAASIMLMEQAPDT</sequence>
<dbReference type="PANTHER" id="PTHR46555:SF1">
    <property type="entry name" value="UBIQUITIN-LIKE PROTEIN 4A"/>
    <property type="match status" value="1"/>
</dbReference>
<dbReference type="CDD" id="cd17039">
    <property type="entry name" value="Ubl_ubiquitin_like"/>
    <property type="match status" value="1"/>
</dbReference>
<feature type="domain" description="Ubiquitin-like" evidence="3">
    <location>
        <begin position="151"/>
        <end position="227"/>
    </location>
</feature>
<evidence type="ECO:0000256" key="2">
    <source>
        <dbReference type="ARBA" id="ARBA00022490"/>
    </source>
</evidence>
<evidence type="ECO:0000313" key="5">
    <source>
        <dbReference type="Proteomes" id="UP001281761"/>
    </source>
</evidence>
<dbReference type="SUPFAM" id="SSF54236">
    <property type="entry name" value="Ubiquitin-like"/>
    <property type="match status" value="3"/>
</dbReference>
<dbReference type="Gene3D" id="3.10.20.90">
    <property type="entry name" value="Phosphatidylinositol 3-kinase Catalytic Subunit, Chain A, domain 1"/>
    <property type="match status" value="2"/>
</dbReference>
<dbReference type="SMART" id="SM00213">
    <property type="entry name" value="UBQ"/>
    <property type="match status" value="2"/>
</dbReference>
<dbReference type="InterPro" id="IPR000626">
    <property type="entry name" value="Ubiquitin-like_dom"/>
</dbReference>
<dbReference type="Proteomes" id="UP001281761">
    <property type="component" value="Unassembled WGS sequence"/>
</dbReference>
<keyword evidence="2" id="KW-0963">Cytoplasm</keyword>
<reference evidence="4 5" key="1">
    <citation type="journal article" date="2022" name="bioRxiv">
        <title>Genomics of Preaxostyla Flagellates Illuminates Evolutionary Transitions and the Path Towards Mitochondrial Loss.</title>
        <authorList>
            <person name="Novak L.V.F."/>
            <person name="Treitli S.C."/>
            <person name="Pyrih J."/>
            <person name="Halakuc P."/>
            <person name="Pipaliya S.V."/>
            <person name="Vacek V."/>
            <person name="Brzon O."/>
            <person name="Soukal P."/>
            <person name="Eme L."/>
            <person name="Dacks J.B."/>
            <person name="Karnkowska A."/>
            <person name="Elias M."/>
            <person name="Hampl V."/>
        </authorList>
    </citation>
    <scope>NUCLEOTIDE SEQUENCE [LARGE SCALE GENOMIC DNA]</scope>
    <source>
        <strain evidence="4">NAU3</strain>
        <tissue evidence="4">Gut</tissue>
    </source>
</reference>
<dbReference type="PROSITE" id="PS50053">
    <property type="entry name" value="UBIQUITIN_2"/>
    <property type="match status" value="2"/>
</dbReference>
<dbReference type="InterPro" id="IPR029071">
    <property type="entry name" value="Ubiquitin-like_domsf"/>
</dbReference>
<name>A0ABQ9WWU9_9EUKA</name>
<comment type="caution">
    <text evidence="4">The sequence shown here is derived from an EMBL/GenBank/DDBJ whole genome shotgun (WGS) entry which is preliminary data.</text>
</comment>
<keyword evidence="5" id="KW-1185">Reference proteome</keyword>
<accession>A0ABQ9WWU9</accession>
<evidence type="ECO:0000259" key="3">
    <source>
        <dbReference type="PROSITE" id="PS50053"/>
    </source>
</evidence>
<comment type="subcellular location">
    <subcellularLocation>
        <location evidence="1">Cytoplasm</location>
        <location evidence="1">Cytosol</location>
    </subcellularLocation>
</comment>
<dbReference type="Pfam" id="PF00240">
    <property type="entry name" value="ubiquitin"/>
    <property type="match status" value="2"/>
</dbReference>
<gene>
    <name evidence="4" type="ORF">BLNAU_21090</name>
</gene>
<organism evidence="4 5">
    <name type="scientific">Blattamonas nauphoetae</name>
    <dbReference type="NCBI Taxonomy" id="2049346"/>
    <lineage>
        <taxon>Eukaryota</taxon>
        <taxon>Metamonada</taxon>
        <taxon>Preaxostyla</taxon>
        <taxon>Oxymonadida</taxon>
        <taxon>Blattamonas</taxon>
    </lineage>
</organism>